<dbReference type="PANTHER" id="PTHR33376">
    <property type="match status" value="1"/>
</dbReference>
<dbReference type="InterPro" id="IPR004682">
    <property type="entry name" value="TRAP_DctP"/>
</dbReference>
<evidence type="ECO:0000256" key="1">
    <source>
        <dbReference type="ARBA" id="ARBA00009023"/>
    </source>
</evidence>
<dbReference type="KEGG" id="scib:HUG20_02560"/>
<keyword evidence="7" id="KW-1185">Reference proteome</keyword>
<dbReference type="PROSITE" id="PS51257">
    <property type="entry name" value="PROKAR_LIPOPROTEIN"/>
    <property type="match status" value="1"/>
</dbReference>
<evidence type="ECO:0000256" key="2">
    <source>
        <dbReference type="ARBA" id="ARBA00022448"/>
    </source>
</evidence>
<accession>A0A7T6Z8L6</accession>
<evidence type="ECO:0000256" key="3">
    <source>
        <dbReference type="ARBA" id="ARBA00022729"/>
    </source>
</evidence>
<keyword evidence="4" id="KW-0175">Coiled coil</keyword>
<organism evidence="6 7">
    <name type="scientific">Salicibibacter cibi</name>
    <dbReference type="NCBI Taxonomy" id="2743001"/>
    <lineage>
        <taxon>Bacteria</taxon>
        <taxon>Bacillati</taxon>
        <taxon>Bacillota</taxon>
        <taxon>Bacilli</taxon>
        <taxon>Bacillales</taxon>
        <taxon>Bacillaceae</taxon>
        <taxon>Salicibibacter</taxon>
    </lineage>
</organism>
<protein>
    <submittedName>
        <fullName evidence="6">TRAP transporter substrate-binding protein DctP</fullName>
    </submittedName>
</protein>
<dbReference type="Proteomes" id="UP000595349">
    <property type="component" value="Chromosome"/>
</dbReference>
<dbReference type="AlphaFoldDB" id="A0A7T6Z8L6"/>
<evidence type="ECO:0000313" key="7">
    <source>
        <dbReference type="Proteomes" id="UP000595349"/>
    </source>
</evidence>
<comment type="similarity">
    <text evidence="1">Belongs to the bacterial solute-binding protein 7 family.</text>
</comment>
<dbReference type="Pfam" id="PF03480">
    <property type="entry name" value="DctP"/>
    <property type="match status" value="1"/>
</dbReference>
<dbReference type="PANTHER" id="PTHR33376:SF7">
    <property type="entry name" value="C4-DICARBOXYLATE-BINDING PROTEIN DCTB"/>
    <property type="match status" value="1"/>
</dbReference>
<feature type="coiled-coil region" evidence="4">
    <location>
        <begin position="270"/>
        <end position="297"/>
    </location>
</feature>
<sequence>MKKNRGIKSVLFLLPAALLAACGNGDAEEGASADEEEVYEISIAHGNQPGEPTTEVAEKWAELAEEESDGRLEVTVYPSSQLGDEGDVVEQAIAGNNVIIMTGYDYLMDYVQDLGILTAPYLTEDFEELIYLTTTDWFDGLHDDLKEQGLEIVATNNVYGERHLMTNDEVLTPDDLNGMVIRTPDNNMAIQSFEAMGASPTALPLDELYTSLQQGVVDGAENPLPVLEGTNAHEVTNHLALTGHQKFITPWVAGTTFMETLPEDLITILQETGDEAMEDSEQLVEEAEEEILQTFEEEGITINEVDQEPFEEEAMNLYDITDQWSEDLYDHVQQLLEER</sequence>
<gene>
    <name evidence="6" type="primary">dctP</name>
    <name evidence="6" type="ORF">HUG20_02560</name>
</gene>
<dbReference type="GO" id="GO:0055085">
    <property type="term" value="P:transmembrane transport"/>
    <property type="evidence" value="ECO:0007669"/>
    <property type="project" value="InterPro"/>
</dbReference>
<keyword evidence="2" id="KW-0813">Transport</keyword>
<dbReference type="Gene3D" id="3.40.190.170">
    <property type="entry name" value="Bacterial extracellular solute-binding protein, family 7"/>
    <property type="match status" value="1"/>
</dbReference>
<dbReference type="EMBL" id="CP054706">
    <property type="protein sequence ID" value="QQK78893.1"/>
    <property type="molecule type" value="Genomic_DNA"/>
</dbReference>
<name>A0A7T6Z8L6_9BACI</name>
<dbReference type="NCBIfam" id="NF037995">
    <property type="entry name" value="TRAP_S1"/>
    <property type="match status" value="1"/>
</dbReference>
<feature type="signal peptide" evidence="5">
    <location>
        <begin position="1"/>
        <end position="27"/>
    </location>
</feature>
<keyword evidence="3 5" id="KW-0732">Signal</keyword>
<dbReference type="PIRSF" id="PIRSF006470">
    <property type="entry name" value="DctB"/>
    <property type="match status" value="1"/>
</dbReference>
<proteinExistence type="inferred from homology"/>
<reference evidence="6 7" key="1">
    <citation type="submission" date="2020-06" db="EMBL/GenBank/DDBJ databases">
        <title>Genomic analysis of Salicibibacter sp. NKC21-4.</title>
        <authorList>
            <person name="Oh Y.J."/>
        </authorList>
    </citation>
    <scope>NUCLEOTIDE SEQUENCE [LARGE SCALE GENOMIC DNA]</scope>
    <source>
        <strain evidence="6 7">NKC21-4</strain>
    </source>
</reference>
<dbReference type="InterPro" id="IPR018389">
    <property type="entry name" value="DctP_fam"/>
</dbReference>
<dbReference type="InterPro" id="IPR038404">
    <property type="entry name" value="TRAP_DctP_sf"/>
</dbReference>
<dbReference type="CDD" id="cd13669">
    <property type="entry name" value="PBP2_TRAP_TM0322_like"/>
    <property type="match status" value="1"/>
</dbReference>
<dbReference type="GO" id="GO:0030288">
    <property type="term" value="C:outer membrane-bounded periplasmic space"/>
    <property type="evidence" value="ECO:0007669"/>
    <property type="project" value="InterPro"/>
</dbReference>
<feature type="chain" id="PRO_5039555915" evidence="5">
    <location>
        <begin position="28"/>
        <end position="339"/>
    </location>
</feature>
<evidence type="ECO:0000256" key="5">
    <source>
        <dbReference type="SAM" id="SignalP"/>
    </source>
</evidence>
<evidence type="ECO:0000313" key="6">
    <source>
        <dbReference type="EMBL" id="QQK78893.1"/>
    </source>
</evidence>
<dbReference type="RefSeq" id="WP_200087720.1">
    <property type="nucleotide sequence ID" value="NZ_CP054706.1"/>
</dbReference>
<evidence type="ECO:0000256" key="4">
    <source>
        <dbReference type="SAM" id="Coils"/>
    </source>
</evidence>